<feature type="compositionally biased region" description="Polar residues" evidence="7">
    <location>
        <begin position="349"/>
        <end position="360"/>
    </location>
</feature>
<evidence type="ECO:0000256" key="9">
    <source>
        <dbReference type="SAM" id="SignalP"/>
    </source>
</evidence>
<organism evidence="12">
    <name type="scientific">Selaginella moellendorffii</name>
    <name type="common">Spikemoss</name>
    <dbReference type="NCBI Taxonomy" id="88036"/>
    <lineage>
        <taxon>Eukaryota</taxon>
        <taxon>Viridiplantae</taxon>
        <taxon>Streptophyta</taxon>
        <taxon>Embryophyta</taxon>
        <taxon>Tracheophyta</taxon>
        <taxon>Lycopodiopsida</taxon>
        <taxon>Selaginellales</taxon>
        <taxon>Selaginellaceae</taxon>
        <taxon>Selaginella</taxon>
    </lineage>
</organism>
<evidence type="ECO:0000256" key="3">
    <source>
        <dbReference type="ARBA" id="ARBA00022741"/>
    </source>
</evidence>
<dbReference type="eggNOG" id="KOG1187">
    <property type="taxonomic scope" value="Eukaryota"/>
</dbReference>
<feature type="domain" description="Gnk2-homologous" evidence="10">
    <location>
        <begin position="31"/>
        <end position="138"/>
    </location>
</feature>
<feature type="region of interest" description="Disordered" evidence="7">
    <location>
        <begin position="333"/>
        <end position="360"/>
    </location>
</feature>
<evidence type="ECO:0000256" key="4">
    <source>
        <dbReference type="ARBA" id="ARBA00022777"/>
    </source>
</evidence>
<dbReference type="InterPro" id="IPR052059">
    <property type="entry name" value="CR_Ser/Thr_kinase"/>
</dbReference>
<dbReference type="PROSITE" id="PS51473">
    <property type="entry name" value="GNK2"/>
    <property type="match status" value="1"/>
</dbReference>
<evidence type="ECO:0000259" key="10">
    <source>
        <dbReference type="PROSITE" id="PS51473"/>
    </source>
</evidence>
<keyword evidence="2" id="KW-0808">Transferase</keyword>
<keyword evidence="12" id="KW-1185">Reference proteome</keyword>
<gene>
    <name evidence="11" type="ORF">SELMODRAFT_444507</name>
</gene>
<protein>
    <recommendedName>
        <fullName evidence="10">Gnk2-homologous domain-containing protein</fullName>
    </recommendedName>
</protein>
<keyword evidence="8" id="KW-0812">Transmembrane</keyword>
<dbReference type="Pfam" id="PF01657">
    <property type="entry name" value="Stress-antifung"/>
    <property type="match status" value="1"/>
</dbReference>
<dbReference type="AlphaFoldDB" id="D8SA81"/>
<evidence type="ECO:0000256" key="1">
    <source>
        <dbReference type="ARBA" id="ARBA00022527"/>
    </source>
</evidence>
<evidence type="ECO:0000313" key="11">
    <source>
        <dbReference type="EMBL" id="EFJ18708.1"/>
    </source>
</evidence>
<accession>D8SA81</accession>
<reference evidence="11 12" key="1">
    <citation type="journal article" date="2011" name="Science">
        <title>The Selaginella genome identifies genetic changes associated with the evolution of vascular plants.</title>
        <authorList>
            <person name="Banks J.A."/>
            <person name="Nishiyama T."/>
            <person name="Hasebe M."/>
            <person name="Bowman J.L."/>
            <person name="Gribskov M."/>
            <person name="dePamphilis C."/>
            <person name="Albert V.A."/>
            <person name="Aono N."/>
            <person name="Aoyama T."/>
            <person name="Ambrose B.A."/>
            <person name="Ashton N.W."/>
            <person name="Axtell M.J."/>
            <person name="Barker E."/>
            <person name="Barker M.S."/>
            <person name="Bennetzen J.L."/>
            <person name="Bonawitz N.D."/>
            <person name="Chapple C."/>
            <person name="Cheng C."/>
            <person name="Correa L.G."/>
            <person name="Dacre M."/>
            <person name="DeBarry J."/>
            <person name="Dreyer I."/>
            <person name="Elias M."/>
            <person name="Engstrom E.M."/>
            <person name="Estelle M."/>
            <person name="Feng L."/>
            <person name="Finet C."/>
            <person name="Floyd S.K."/>
            <person name="Frommer W.B."/>
            <person name="Fujita T."/>
            <person name="Gramzow L."/>
            <person name="Gutensohn M."/>
            <person name="Harholt J."/>
            <person name="Hattori M."/>
            <person name="Heyl A."/>
            <person name="Hirai T."/>
            <person name="Hiwatashi Y."/>
            <person name="Ishikawa M."/>
            <person name="Iwata M."/>
            <person name="Karol K.G."/>
            <person name="Koehler B."/>
            <person name="Kolukisaoglu U."/>
            <person name="Kubo M."/>
            <person name="Kurata T."/>
            <person name="Lalonde S."/>
            <person name="Li K."/>
            <person name="Li Y."/>
            <person name="Litt A."/>
            <person name="Lyons E."/>
            <person name="Manning G."/>
            <person name="Maruyama T."/>
            <person name="Michael T.P."/>
            <person name="Mikami K."/>
            <person name="Miyazaki S."/>
            <person name="Morinaga S."/>
            <person name="Murata T."/>
            <person name="Mueller-Roeber B."/>
            <person name="Nelson D.R."/>
            <person name="Obara M."/>
            <person name="Oguri Y."/>
            <person name="Olmstead R.G."/>
            <person name="Onodera N."/>
            <person name="Petersen B.L."/>
            <person name="Pils B."/>
            <person name="Prigge M."/>
            <person name="Rensing S.A."/>
            <person name="Riano-Pachon D.M."/>
            <person name="Roberts A.W."/>
            <person name="Sato Y."/>
            <person name="Scheller H.V."/>
            <person name="Schulz B."/>
            <person name="Schulz C."/>
            <person name="Shakirov E.V."/>
            <person name="Shibagaki N."/>
            <person name="Shinohara N."/>
            <person name="Shippen D.E."/>
            <person name="Soerensen I."/>
            <person name="Sotooka R."/>
            <person name="Sugimoto N."/>
            <person name="Sugita M."/>
            <person name="Sumikawa N."/>
            <person name="Tanurdzic M."/>
            <person name="Theissen G."/>
            <person name="Ulvskov P."/>
            <person name="Wakazuki S."/>
            <person name="Weng J.K."/>
            <person name="Willats W.W."/>
            <person name="Wipf D."/>
            <person name="Wolf P.G."/>
            <person name="Yang L."/>
            <person name="Zimmer A.D."/>
            <person name="Zhu Q."/>
            <person name="Mitros T."/>
            <person name="Hellsten U."/>
            <person name="Loque D."/>
            <person name="Otillar R."/>
            <person name="Salamov A."/>
            <person name="Schmutz J."/>
            <person name="Shapiro H."/>
            <person name="Lindquist E."/>
            <person name="Lucas S."/>
            <person name="Rokhsar D."/>
            <person name="Grigoriev I.V."/>
        </authorList>
    </citation>
    <scope>NUCLEOTIDE SEQUENCE [LARGE SCALE GENOMIC DNA]</scope>
</reference>
<evidence type="ECO:0000256" key="5">
    <source>
        <dbReference type="ARBA" id="ARBA00022840"/>
    </source>
</evidence>
<evidence type="ECO:0000256" key="2">
    <source>
        <dbReference type="ARBA" id="ARBA00022679"/>
    </source>
</evidence>
<dbReference type="SUPFAM" id="SSF56112">
    <property type="entry name" value="Protein kinase-like (PK-like)"/>
    <property type="match status" value="1"/>
</dbReference>
<evidence type="ECO:0000313" key="12">
    <source>
        <dbReference type="Proteomes" id="UP000001514"/>
    </source>
</evidence>
<dbReference type="CDD" id="cd23509">
    <property type="entry name" value="Gnk2-like"/>
    <property type="match status" value="1"/>
</dbReference>
<proteinExistence type="predicted"/>
<dbReference type="Gene3D" id="3.30.200.20">
    <property type="entry name" value="Phosphorylase Kinase, domain 1"/>
    <property type="match status" value="1"/>
</dbReference>
<dbReference type="PANTHER" id="PTHR47973">
    <property type="entry name" value="CYSTEINE-RICH RECEPTOR-LIKE PROTEIN KINASE 3"/>
    <property type="match status" value="1"/>
</dbReference>
<dbReference type="Gene3D" id="3.30.430.20">
    <property type="entry name" value="Gnk2 domain, C-X8-C-X2-C motif"/>
    <property type="match status" value="1"/>
</dbReference>
<keyword evidence="3" id="KW-0547">Nucleotide-binding</keyword>
<dbReference type="EMBL" id="GL377609">
    <property type="protein sequence ID" value="EFJ18708.1"/>
    <property type="molecule type" value="Genomic_DNA"/>
</dbReference>
<dbReference type="InterPro" id="IPR002902">
    <property type="entry name" value="GNK2"/>
</dbReference>
<keyword evidence="8" id="KW-0472">Membrane</keyword>
<dbReference type="KEGG" id="smo:SELMODRAFT_444507"/>
<keyword evidence="6" id="KW-0675">Receptor</keyword>
<keyword evidence="1" id="KW-0723">Serine/threonine-protein kinase</keyword>
<keyword evidence="9" id="KW-0732">Signal</keyword>
<sequence length="360" mass="39649">MPLSLWNILLVLLLPAQFAAQGLPDVPGNDRGPNLIYYNTAKTTEGSPFQKNVETVLKFFYEHNPPNGFATCLGYGDFPNTVYGHTGCYNMSDQPSCSECIKRAYQGIQQYALYALGGTYWINETESRCRLRYENYNLTGLTLFGVVGPNNSAPAPAPIPPNPPPSQARPSILQNSSKNGALVWGLVGGAVGACVLLAGVAFLLWRRRRKYTKLDGRRRYHGNTGLEGSIEGPVVFKYQDLSLATCNFSEMNKLGQGGFGTVYKAWNMWNAGKMVEFVDKRLDGNYVEEEVFRVMDVAILCTQEGEEYRPMMSDVVAMLMGYLEIGQPPSQNPLYFGGGGTSSTSTTTVDDTNITELEGR</sequence>
<dbReference type="InterPro" id="IPR038408">
    <property type="entry name" value="GNK2_sf"/>
</dbReference>
<dbReference type="GO" id="GO:0004674">
    <property type="term" value="F:protein serine/threonine kinase activity"/>
    <property type="evidence" value="ECO:0000318"/>
    <property type="project" value="GO_Central"/>
</dbReference>
<evidence type="ECO:0000256" key="8">
    <source>
        <dbReference type="SAM" id="Phobius"/>
    </source>
</evidence>
<dbReference type="InterPro" id="IPR011009">
    <property type="entry name" value="Kinase-like_dom_sf"/>
</dbReference>
<dbReference type="InParanoid" id="D8SA81"/>
<feature type="transmembrane region" description="Helical" evidence="8">
    <location>
        <begin position="181"/>
        <end position="205"/>
    </location>
</feature>
<dbReference type="OMA" id="CIKRAYQ"/>
<keyword evidence="4" id="KW-0418">Kinase</keyword>
<name>D8SA81_SELML</name>
<dbReference type="GO" id="GO:0005524">
    <property type="term" value="F:ATP binding"/>
    <property type="evidence" value="ECO:0007669"/>
    <property type="project" value="UniProtKB-KW"/>
</dbReference>
<feature type="signal peptide" evidence="9">
    <location>
        <begin position="1"/>
        <end position="20"/>
    </location>
</feature>
<evidence type="ECO:0000256" key="7">
    <source>
        <dbReference type="SAM" id="MobiDB-lite"/>
    </source>
</evidence>
<dbReference type="Proteomes" id="UP000001514">
    <property type="component" value="Unassembled WGS sequence"/>
</dbReference>
<keyword evidence="5" id="KW-0067">ATP-binding</keyword>
<feature type="chain" id="PRO_5003122549" description="Gnk2-homologous domain-containing protein" evidence="9">
    <location>
        <begin position="21"/>
        <end position="360"/>
    </location>
</feature>
<dbReference type="Gramene" id="EFJ18708">
    <property type="protein sequence ID" value="EFJ18708"/>
    <property type="gene ID" value="SELMODRAFT_444507"/>
</dbReference>
<keyword evidence="8" id="KW-1133">Transmembrane helix</keyword>
<dbReference type="HOGENOM" id="CLU_740563_0_0_1"/>
<evidence type="ECO:0000256" key="6">
    <source>
        <dbReference type="ARBA" id="ARBA00023170"/>
    </source>
</evidence>